<dbReference type="AlphaFoldDB" id="A0A0F9CWS5"/>
<evidence type="ECO:0000313" key="1">
    <source>
        <dbReference type="EMBL" id="KKL10116.1"/>
    </source>
</evidence>
<feature type="non-terminal residue" evidence="1">
    <location>
        <position position="1"/>
    </location>
</feature>
<protein>
    <recommendedName>
        <fullName evidence="2">Imelysin-like domain-containing protein</fullName>
    </recommendedName>
</protein>
<evidence type="ECO:0008006" key="2">
    <source>
        <dbReference type="Google" id="ProtNLM"/>
    </source>
</evidence>
<comment type="caution">
    <text evidence="1">The sequence shown here is derived from an EMBL/GenBank/DDBJ whole genome shotgun (WGS) entry which is preliminary data.</text>
</comment>
<proteinExistence type="predicted"/>
<accession>A0A0F9CWS5</accession>
<sequence length="146" mass="16232">NLFGDNTRTLTVGICSFRYLGSYLWIKQENKMKKYLLLTCLFLVGCQPLQQTARDSIAVAKGVIETAQDKYLVRCQDSPTDAPCEIIKDAVAAQNLVVDALNLYCAGISSWVDGAPCFPSKDMEPRLKEALLNLNTIISNVRELLK</sequence>
<gene>
    <name evidence="1" type="ORF">LCGC14_2559020</name>
</gene>
<name>A0A0F9CWS5_9ZZZZ</name>
<reference evidence="1" key="1">
    <citation type="journal article" date="2015" name="Nature">
        <title>Complex archaea that bridge the gap between prokaryotes and eukaryotes.</title>
        <authorList>
            <person name="Spang A."/>
            <person name="Saw J.H."/>
            <person name="Jorgensen S.L."/>
            <person name="Zaremba-Niedzwiedzka K."/>
            <person name="Martijn J."/>
            <person name="Lind A.E."/>
            <person name="van Eijk R."/>
            <person name="Schleper C."/>
            <person name="Guy L."/>
            <person name="Ettema T.J."/>
        </authorList>
    </citation>
    <scope>NUCLEOTIDE SEQUENCE</scope>
</reference>
<dbReference type="EMBL" id="LAZR01042194">
    <property type="protein sequence ID" value="KKL10116.1"/>
    <property type="molecule type" value="Genomic_DNA"/>
</dbReference>
<organism evidence="1">
    <name type="scientific">marine sediment metagenome</name>
    <dbReference type="NCBI Taxonomy" id="412755"/>
    <lineage>
        <taxon>unclassified sequences</taxon>
        <taxon>metagenomes</taxon>
        <taxon>ecological metagenomes</taxon>
    </lineage>
</organism>